<name>A0ABN3Q7I0_9ACTN</name>
<accession>A0ABN3Q7I0</accession>
<evidence type="ECO:0000313" key="2">
    <source>
        <dbReference type="EMBL" id="GAA2619162.1"/>
    </source>
</evidence>
<evidence type="ECO:0000256" key="1">
    <source>
        <dbReference type="SAM" id="MobiDB-lite"/>
    </source>
</evidence>
<feature type="region of interest" description="Disordered" evidence="1">
    <location>
        <begin position="136"/>
        <end position="234"/>
    </location>
</feature>
<organism evidence="2 3">
    <name type="scientific">Streptomyces axinellae</name>
    <dbReference type="NCBI Taxonomy" id="552788"/>
    <lineage>
        <taxon>Bacteria</taxon>
        <taxon>Bacillati</taxon>
        <taxon>Actinomycetota</taxon>
        <taxon>Actinomycetes</taxon>
        <taxon>Kitasatosporales</taxon>
        <taxon>Streptomycetaceae</taxon>
        <taxon>Streptomyces</taxon>
    </lineage>
</organism>
<gene>
    <name evidence="2" type="ORF">GCM10009863_36360</name>
</gene>
<reference evidence="2 3" key="1">
    <citation type="journal article" date="2019" name="Int. J. Syst. Evol. Microbiol.">
        <title>The Global Catalogue of Microorganisms (GCM) 10K type strain sequencing project: providing services to taxonomists for standard genome sequencing and annotation.</title>
        <authorList>
            <consortium name="The Broad Institute Genomics Platform"/>
            <consortium name="The Broad Institute Genome Sequencing Center for Infectious Disease"/>
            <person name="Wu L."/>
            <person name="Ma J."/>
        </authorList>
    </citation>
    <scope>NUCLEOTIDE SEQUENCE [LARGE SCALE GENOMIC DNA]</scope>
    <source>
        <strain evidence="2 3">JCM 16373</strain>
    </source>
</reference>
<feature type="compositionally biased region" description="Low complexity" evidence="1">
    <location>
        <begin position="137"/>
        <end position="227"/>
    </location>
</feature>
<evidence type="ECO:0000313" key="3">
    <source>
        <dbReference type="Proteomes" id="UP001501447"/>
    </source>
</evidence>
<protein>
    <submittedName>
        <fullName evidence="2">Uncharacterized protein</fullName>
    </submittedName>
</protein>
<sequence length="234" mass="25538">MASIREQISSLGRSPGEQLRERLRESESAVMDEWNRLFKWRSQGEQLRREHGNNPQELDRLVREHDERGRTLFRAEDAVTLAHLQRMEGLREVPRQGRLARLRPISPEAWQSAWTRELDAFWKQRELMMGAARLPHAEPAQAASAQPQPQQHASQAAAPQQQAAPTVATGAGSSAASAASAASVAAGARASRPQSPNSPSGSIPSHHASSSSSRSVSSQPGPSASGPTQRRRSR</sequence>
<feature type="compositionally biased region" description="Polar residues" evidence="1">
    <location>
        <begin position="1"/>
        <end position="12"/>
    </location>
</feature>
<comment type="caution">
    <text evidence="2">The sequence shown here is derived from an EMBL/GenBank/DDBJ whole genome shotgun (WGS) entry which is preliminary data.</text>
</comment>
<keyword evidence="3" id="KW-1185">Reference proteome</keyword>
<dbReference type="Proteomes" id="UP001501447">
    <property type="component" value="Unassembled WGS sequence"/>
</dbReference>
<dbReference type="EMBL" id="BAAARJ010000011">
    <property type="protein sequence ID" value="GAA2619162.1"/>
    <property type="molecule type" value="Genomic_DNA"/>
</dbReference>
<proteinExistence type="predicted"/>
<feature type="region of interest" description="Disordered" evidence="1">
    <location>
        <begin position="1"/>
        <end position="24"/>
    </location>
</feature>